<dbReference type="PANTHER" id="PTHR37422">
    <property type="entry name" value="TEICHURONIC ACID BIOSYNTHESIS PROTEIN TUAE"/>
    <property type="match status" value="1"/>
</dbReference>
<protein>
    <submittedName>
        <fullName evidence="6">Lipid A core-O-antigen ligase and related enzymes</fullName>
    </submittedName>
</protein>
<evidence type="ECO:0000259" key="5">
    <source>
        <dbReference type="Pfam" id="PF04932"/>
    </source>
</evidence>
<evidence type="ECO:0000256" key="1">
    <source>
        <dbReference type="ARBA" id="ARBA00004141"/>
    </source>
</evidence>
<dbReference type="RefSeq" id="WP_073557649.1">
    <property type="nucleotide sequence ID" value="NZ_BIGW01000019.1"/>
</dbReference>
<organism evidence="6">
    <name type="scientific">Klebsiella pneumoniae</name>
    <dbReference type="NCBI Taxonomy" id="573"/>
    <lineage>
        <taxon>Bacteria</taxon>
        <taxon>Pseudomonadati</taxon>
        <taxon>Pseudomonadota</taxon>
        <taxon>Gammaproteobacteria</taxon>
        <taxon>Enterobacterales</taxon>
        <taxon>Enterobacteriaceae</taxon>
        <taxon>Klebsiella/Raoultella group</taxon>
        <taxon>Klebsiella</taxon>
        <taxon>Klebsiella pneumoniae complex</taxon>
    </lineage>
</organism>
<keyword evidence="6" id="KW-0436">Ligase</keyword>
<dbReference type="GO" id="GO:0016020">
    <property type="term" value="C:membrane"/>
    <property type="evidence" value="ECO:0007669"/>
    <property type="project" value="UniProtKB-SubCell"/>
</dbReference>
<accession>A0A193SDP0</accession>
<dbReference type="InterPro" id="IPR007016">
    <property type="entry name" value="O-antigen_ligase-rel_domated"/>
</dbReference>
<dbReference type="PANTHER" id="PTHR37422:SF17">
    <property type="entry name" value="O-ANTIGEN LIGASE"/>
    <property type="match status" value="1"/>
</dbReference>
<keyword evidence="2" id="KW-0812">Transmembrane</keyword>
<comment type="subcellular location">
    <subcellularLocation>
        <location evidence="1">Membrane</location>
        <topology evidence="1">Multi-pass membrane protein</topology>
    </subcellularLocation>
</comment>
<keyword evidence="4" id="KW-0472">Membrane</keyword>
<reference evidence="6" key="1">
    <citation type="submission" date="2016-02" db="EMBL/GenBank/DDBJ databases">
        <authorList>
            <person name="Wen L."/>
            <person name="He K."/>
            <person name="Yang H."/>
        </authorList>
    </citation>
    <scope>NUCLEOTIDE SEQUENCE</scope>
    <source>
        <strain evidence="6">AKPRH121464</strain>
    </source>
</reference>
<gene>
    <name evidence="6" type="primary">wzy</name>
</gene>
<feature type="domain" description="O-antigen ligase-related" evidence="5">
    <location>
        <begin position="208"/>
        <end position="337"/>
    </location>
</feature>
<sequence>MQIVNKNSIALALIYLAIVIITLIPFGRGNISGLEVSFPFFIFAIFFLLVKKNKVYDISFFANLFFTLWAVWVLCGITYSYFTFPGGVDHQASYLRYIRLLEMYLPGCMILSLLGELPNSVHKKIVYLLILLFVIVTLEATVGFVSQSDLLTATQMYKYPGFGYVFRAGGVAKDSSAYGSLVFLLGITALIELRRIRTNNRLLSFIIISCLLINIYISMSRSLIVSVALYFLIYICMEKKSRVKSFLILGVVSLVIFMYGLTNEYFLSFLNRLTGGEQTDISSGRFSTWASLLVLIAENPIFGVGYRLTTEKYNLIPDNMFLSLLVETGIIGFILYFSFLTCLLIYVIKYNRDKFPLLVAYIFSGFFIDISTFWVSVPVLFFVLAIRSVGNE</sequence>
<proteinExistence type="predicted"/>
<name>A0A193SDP0_KLEPN</name>
<dbReference type="AlphaFoldDB" id="A0A193SDP0"/>
<evidence type="ECO:0000313" key="6">
    <source>
        <dbReference type="EMBL" id="CZQ24652.1"/>
    </source>
</evidence>
<evidence type="ECO:0000256" key="4">
    <source>
        <dbReference type="ARBA" id="ARBA00023136"/>
    </source>
</evidence>
<dbReference type="GO" id="GO:0016874">
    <property type="term" value="F:ligase activity"/>
    <property type="evidence" value="ECO:0007669"/>
    <property type="project" value="UniProtKB-KW"/>
</dbReference>
<dbReference type="InterPro" id="IPR051533">
    <property type="entry name" value="WaaL-like"/>
</dbReference>
<dbReference type="EMBL" id="LT174566">
    <property type="protein sequence ID" value="CZQ24652.1"/>
    <property type="molecule type" value="Genomic_DNA"/>
</dbReference>
<evidence type="ECO:0000256" key="2">
    <source>
        <dbReference type="ARBA" id="ARBA00022692"/>
    </source>
</evidence>
<reference evidence="6" key="2">
    <citation type="submission" date="2016-06" db="EMBL/GenBank/DDBJ databases">
        <title>Towards a vaccine: An investigation of Klebsiella pneumoniae surface antigens.</title>
        <authorList>
            <person name="Follador R."/>
            <person name="Heinz E."/>
            <person name="Wyres K.L."/>
            <person name="Ellington M.J."/>
            <person name="Kowarik M."/>
            <person name="Holt K.E."/>
            <person name="Thomson N.R."/>
        </authorList>
    </citation>
    <scope>NUCLEOTIDE SEQUENCE</scope>
    <source>
        <strain evidence="6">AKPRH121464</strain>
    </source>
</reference>
<keyword evidence="3" id="KW-1133">Transmembrane helix</keyword>
<dbReference type="Pfam" id="PF04932">
    <property type="entry name" value="Wzy_C"/>
    <property type="match status" value="1"/>
</dbReference>
<evidence type="ECO:0000256" key="3">
    <source>
        <dbReference type="ARBA" id="ARBA00022989"/>
    </source>
</evidence>